<comment type="similarity">
    <text evidence="1 3">Belongs to the short-chain dehydrogenases/reductases (SDR) family.</text>
</comment>
<keyword evidence="2" id="KW-0560">Oxidoreductase</keyword>
<dbReference type="RefSeq" id="WP_190291227.1">
    <property type="nucleotide sequence ID" value="NZ_JABFCZ010000009.1"/>
</dbReference>
<dbReference type="GO" id="GO:0016020">
    <property type="term" value="C:membrane"/>
    <property type="evidence" value="ECO:0007669"/>
    <property type="project" value="TreeGrafter"/>
</dbReference>
<comment type="caution">
    <text evidence="4">The sequence shown here is derived from an EMBL/GenBank/DDBJ whole genome shotgun (WGS) entry which is preliminary data.</text>
</comment>
<dbReference type="PANTHER" id="PTHR44196">
    <property type="entry name" value="DEHYDROGENASE/REDUCTASE SDR FAMILY MEMBER 7B"/>
    <property type="match status" value="1"/>
</dbReference>
<accession>A0A926S9A1</accession>
<dbReference type="InterPro" id="IPR020904">
    <property type="entry name" value="Sc_DH/Rdtase_CS"/>
</dbReference>
<evidence type="ECO:0000256" key="2">
    <source>
        <dbReference type="ARBA" id="ARBA00023002"/>
    </source>
</evidence>
<dbReference type="Pfam" id="PF00106">
    <property type="entry name" value="adh_short"/>
    <property type="match status" value="1"/>
</dbReference>
<dbReference type="InterPro" id="IPR002347">
    <property type="entry name" value="SDR_fam"/>
</dbReference>
<dbReference type="PRINTS" id="PR00080">
    <property type="entry name" value="SDRFAMILY"/>
</dbReference>
<evidence type="ECO:0000313" key="4">
    <source>
        <dbReference type="EMBL" id="MBD1546564.1"/>
    </source>
</evidence>
<dbReference type="PROSITE" id="PS00061">
    <property type="entry name" value="ADH_SHORT"/>
    <property type="match status" value="1"/>
</dbReference>
<sequence length="253" mass="26531">MAQRLNFAGRKVLVTGGARGIGLELSRQLIDQGASVLAVGSNKGHLDNLAIAFPGKVHTFAADLGEPRGATSIAEWVQEQHPDCSVLINNAAIMRHDDLTAGTEGQEELIAHEIAINLIAPLQLCATLLPMLAGAPGGGAIANISSGLALAPIPDASVYCGTKAGLSNFTRSFRDQCRARNLPVQVTDVIMTLVDTTLSKPGSAKKYPPAQAAADVLAGLAAGRQEIWVEKTKLLRLIFRISPAAAYGLMRGH</sequence>
<evidence type="ECO:0000256" key="3">
    <source>
        <dbReference type="RuleBase" id="RU000363"/>
    </source>
</evidence>
<evidence type="ECO:0000256" key="1">
    <source>
        <dbReference type="ARBA" id="ARBA00006484"/>
    </source>
</evidence>
<proteinExistence type="inferred from homology"/>
<dbReference type="SUPFAM" id="SSF51735">
    <property type="entry name" value="NAD(P)-binding Rossmann-fold domains"/>
    <property type="match status" value="1"/>
</dbReference>
<reference evidence="4" key="1">
    <citation type="submission" date="2020-05" db="EMBL/GenBank/DDBJ databases">
        <title>Identification of trans-AT polyketide cluster in two marine bacteria, producers of a novel glutaramide-containing polyketide sesbanimide D and analogs.</title>
        <authorList>
            <person name="Kacar D."/>
            <person name="Rodriguez P."/>
            <person name="Canedo L."/>
            <person name="Gonzalez E."/>
            <person name="Galan B."/>
            <person name="De La Calle F."/>
            <person name="Garcia J.L."/>
        </authorList>
    </citation>
    <scope>NUCLEOTIDE SEQUENCE</scope>
    <source>
        <strain evidence="4">PHM038</strain>
    </source>
</reference>
<dbReference type="EMBL" id="JABFCZ010000009">
    <property type="protein sequence ID" value="MBD1546564.1"/>
    <property type="molecule type" value="Genomic_DNA"/>
</dbReference>
<dbReference type="PANTHER" id="PTHR44196:SF1">
    <property type="entry name" value="DEHYDROGENASE_REDUCTASE SDR FAMILY MEMBER 7B"/>
    <property type="match status" value="1"/>
</dbReference>
<dbReference type="GO" id="GO:0016491">
    <property type="term" value="F:oxidoreductase activity"/>
    <property type="evidence" value="ECO:0007669"/>
    <property type="project" value="UniProtKB-KW"/>
</dbReference>
<dbReference type="Gene3D" id="3.40.50.720">
    <property type="entry name" value="NAD(P)-binding Rossmann-like Domain"/>
    <property type="match status" value="1"/>
</dbReference>
<dbReference type="AlphaFoldDB" id="A0A926S9A1"/>
<dbReference type="InterPro" id="IPR036291">
    <property type="entry name" value="NAD(P)-bd_dom_sf"/>
</dbReference>
<gene>
    <name evidence="4" type="ORF">HK439_09840</name>
</gene>
<dbReference type="Proteomes" id="UP000598467">
    <property type="component" value="Unassembled WGS sequence"/>
</dbReference>
<protein>
    <submittedName>
        <fullName evidence="4">SDR family NAD(P)-dependent oxidoreductase</fullName>
    </submittedName>
</protein>
<dbReference type="PRINTS" id="PR00081">
    <property type="entry name" value="GDHRDH"/>
</dbReference>
<organism evidence="4 5">
    <name type="scientific">Roseibium aggregatum</name>
    <dbReference type="NCBI Taxonomy" id="187304"/>
    <lineage>
        <taxon>Bacteria</taxon>
        <taxon>Pseudomonadati</taxon>
        <taxon>Pseudomonadota</taxon>
        <taxon>Alphaproteobacteria</taxon>
        <taxon>Hyphomicrobiales</taxon>
        <taxon>Stappiaceae</taxon>
        <taxon>Roseibium</taxon>
    </lineage>
</organism>
<evidence type="ECO:0000313" key="5">
    <source>
        <dbReference type="Proteomes" id="UP000598467"/>
    </source>
</evidence>
<name>A0A926S9A1_9HYPH</name>